<keyword evidence="3" id="KW-1185">Reference proteome</keyword>
<keyword evidence="1" id="KW-1133">Transmembrane helix</keyword>
<organism evidence="2 3">
    <name type="scientific">Alternaria arborescens</name>
    <dbReference type="NCBI Taxonomy" id="156630"/>
    <lineage>
        <taxon>Eukaryota</taxon>
        <taxon>Fungi</taxon>
        <taxon>Dikarya</taxon>
        <taxon>Ascomycota</taxon>
        <taxon>Pezizomycotina</taxon>
        <taxon>Dothideomycetes</taxon>
        <taxon>Pleosporomycetidae</taxon>
        <taxon>Pleosporales</taxon>
        <taxon>Pleosporineae</taxon>
        <taxon>Pleosporaceae</taxon>
        <taxon>Alternaria</taxon>
        <taxon>Alternaria sect. Alternaria</taxon>
    </lineage>
</organism>
<evidence type="ECO:0000313" key="3">
    <source>
        <dbReference type="Proteomes" id="UP000293823"/>
    </source>
</evidence>
<reference evidence="3" key="1">
    <citation type="journal article" date="2019" name="bioRxiv">
        <title>Genomics, evolutionary history and diagnostics of the Alternaria alternata species group including apple and Asian pear pathotypes.</title>
        <authorList>
            <person name="Armitage A.D."/>
            <person name="Cockerton H.M."/>
            <person name="Sreenivasaprasad S."/>
            <person name="Woodhall J.W."/>
            <person name="Lane C.R."/>
            <person name="Harrison R.J."/>
            <person name="Clarkson J.P."/>
        </authorList>
    </citation>
    <scope>NUCLEOTIDE SEQUENCE [LARGE SCALE GENOMIC DNA]</scope>
    <source>
        <strain evidence="3">RGR 97.0016</strain>
    </source>
</reference>
<keyword evidence="1" id="KW-0812">Transmembrane</keyword>
<evidence type="ECO:0000256" key="1">
    <source>
        <dbReference type="SAM" id="Phobius"/>
    </source>
</evidence>
<gene>
    <name evidence="2" type="ORF">AA0113_g12251</name>
</gene>
<accession>A0A4Q4PXM7</accession>
<dbReference type="EMBL" id="PEJP01000090">
    <property type="protein sequence ID" value="RYO27743.1"/>
    <property type="molecule type" value="Genomic_DNA"/>
</dbReference>
<feature type="transmembrane region" description="Helical" evidence="1">
    <location>
        <begin position="174"/>
        <end position="199"/>
    </location>
</feature>
<dbReference type="AlphaFoldDB" id="A0A4Q4PXM7"/>
<feature type="transmembrane region" description="Helical" evidence="1">
    <location>
        <begin position="263"/>
        <end position="286"/>
    </location>
</feature>
<proteinExistence type="predicted"/>
<comment type="caution">
    <text evidence="2">The sequence shown here is derived from an EMBL/GenBank/DDBJ whole genome shotgun (WGS) entry which is preliminary data.</text>
</comment>
<dbReference type="Proteomes" id="UP000293823">
    <property type="component" value="Unassembled WGS sequence"/>
</dbReference>
<keyword evidence="1" id="KW-0472">Membrane</keyword>
<sequence>MLRKLLHAAATIVVFVALATIALQVLCTKAYADAGILTLKFNFTTALADVLPSSTGALRDRDLLEDLQDGARSALNAAATRVADAASLAESAISSAAAAAPSLEEYVPRNCSLGTMRFCVGYKQDVNCSDLPLNLSSLLPEGVQELPGPVQDAIRDRAEALSQLAESSTRFPAFSVPATLISGLVLMSIVATLSLSLAFGRPQVVTRVFGRLKAVPRALALLALGLMCCSPFVLLGVILDIILRAAGELPSWVGVELGEACRLGFAALACALVLTFISAAAPSAAVHRPGEDAKGKE</sequence>
<protein>
    <submittedName>
        <fullName evidence="2">Uncharacterized protein</fullName>
    </submittedName>
</protein>
<evidence type="ECO:0000313" key="2">
    <source>
        <dbReference type="EMBL" id="RYO27743.1"/>
    </source>
</evidence>
<feature type="transmembrane region" description="Helical" evidence="1">
    <location>
        <begin position="219"/>
        <end position="243"/>
    </location>
</feature>
<name>A0A4Q4PXM7_9PLEO</name>
<dbReference type="OrthoDB" id="3695132at2759"/>